<accession>A0A4P6LZY3</accession>
<organism evidence="1 2">
    <name type="scientific">Blautia producta</name>
    <dbReference type="NCBI Taxonomy" id="33035"/>
    <lineage>
        <taxon>Bacteria</taxon>
        <taxon>Bacillati</taxon>
        <taxon>Bacillota</taxon>
        <taxon>Clostridia</taxon>
        <taxon>Lachnospirales</taxon>
        <taxon>Lachnospiraceae</taxon>
        <taxon>Blautia</taxon>
    </lineage>
</organism>
<dbReference type="EMBL" id="CP035945">
    <property type="protein sequence ID" value="QBE96850.1"/>
    <property type="molecule type" value="Genomic_DNA"/>
</dbReference>
<proteinExistence type="predicted"/>
<dbReference type="RefSeq" id="WP_130180854.1">
    <property type="nucleotide sequence ID" value="NZ_CP035945.1"/>
</dbReference>
<sequence length="307" mass="34698">MILSVSRRTDVPAYYADWFLGRIEEGYACVRNPFNRHQVSRISLAPDVVDCIVFWTKNPVPMLDRLPLLERYMYYFQFTLTGYGKDVEPGLPDKKRILLPAFKALAGTIGAERAVWRYDPVFFNARYTPQYHLQAFAQIAEELEGYTKQVVISFLDYYPKIKKNLEKLGCEAFEDKSLGEFAEKLAHTAKNHGMQIVTCAEKADLQQYGIGHGSCIDGELIRHLCGCGLDIKKDKNQRDECGCMESIDIGSYDTCPHGCLYCYANRSRAAAAAGRSRYTADSPILCSEILPGDVVTERKVRSLKNAL</sequence>
<dbReference type="AlphaFoldDB" id="A0A4P6LZY3"/>
<evidence type="ECO:0008006" key="3">
    <source>
        <dbReference type="Google" id="ProtNLM"/>
    </source>
</evidence>
<reference evidence="1 2" key="1">
    <citation type="submission" date="2019-01" db="EMBL/GenBank/DDBJ databases">
        <title>PMF-metabolizing Aryl O-demethylase.</title>
        <authorList>
            <person name="Kim M."/>
        </authorList>
    </citation>
    <scope>NUCLEOTIDE SEQUENCE [LARGE SCALE GENOMIC DNA]</scope>
    <source>
        <strain evidence="1 2">PMF1</strain>
    </source>
</reference>
<protein>
    <recommendedName>
        <fullName evidence="3">DUF1848 domain-containing protein</fullName>
    </recommendedName>
</protein>
<name>A0A4P6LZY3_9FIRM</name>
<dbReference type="InterPro" id="IPR014998">
    <property type="entry name" value="DUF1848"/>
</dbReference>
<evidence type="ECO:0000313" key="2">
    <source>
        <dbReference type="Proteomes" id="UP000289794"/>
    </source>
</evidence>
<dbReference type="KEGG" id="bpro:PMF13cell1_02397"/>
<dbReference type="Proteomes" id="UP000289794">
    <property type="component" value="Chromosome"/>
</dbReference>
<gene>
    <name evidence="1" type="ORF">PMF13cell1_02397</name>
</gene>
<dbReference type="Pfam" id="PF08902">
    <property type="entry name" value="DUF1848"/>
    <property type="match status" value="1"/>
</dbReference>
<evidence type="ECO:0000313" key="1">
    <source>
        <dbReference type="EMBL" id="QBE96850.1"/>
    </source>
</evidence>